<evidence type="ECO:0000256" key="1">
    <source>
        <dbReference type="PIRSR" id="PIRSR000915-1"/>
    </source>
</evidence>
<feature type="binding site" evidence="2">
    <location>
        <position position="263"/>
    </location>
    <ligand>
        <name>substrate</name>
    </ligand>
</feature>
<evidence type="ECO:0000313" key="4">
    <source>
        <dbReference type="EnsemblMetazoa" id="AATE021036-PA.1"/>
    </source>
</evidence>
<dbReference type="VEuPathDB" id="VectorBase:AATE021036"/>
<evidence type="ECO:0000256" key="2">
    <source>
        <dbReference type="PIRSR" id="PIRSR000915-2"/>
    </source>
</evidence>
<dbReference type="NCBIfam" id="TIGR01460">
    <property type="entry name" value="HAD-SF-IIA"/>
    <property type="match status" value="1"/>
</dbReference>
<dbReference type="GO" id="GO:0046872">
    <property type="term" value="F:metal ion binding"/>
    <property type="evidence" value="ECO:0007669"/>
    <property type="project" value="UniProtKB-KW"/>
</dbReference>
<dbReference type="InterPro" id="IPR036412">
    <property type="entry name" value="HAD-like_sf"/>
</dbReference>
<keyword evidence="3" id="KW-0479">Metal-binding</keyword>
<feature type="binding site" evidence="3">
    <location>
        <position position="289"/>
    </location>
    <ligand>
        <name>Mg(2+)</name>
        <dbReference type="ChEBI" id="CHEBI:18420"/>
    </ligand>
</feature>
<protein>
    <recommendedName>
        <fullName evidence="5">4-nitrophenylphosphatase</fullName>
    </recommendedName>
</protein>
<dbReference type="GO" id="GO:0016791">
    <property type="term" value="F:phosphatase activity"/>
    <property type="evidence" value="ECO:0007669"/>
    <property type="project" value="TreeGrafter"/>
</dbReference>
<dbReference type="Gene3D" id="3.40.50.1000">
    <property type="entry name" value="HAD superfamily/HAD-like"/>
    <property type="match status" value="2"/>
</dbReference>
<accession>A0A182JMW2</accession>
<dbReference type="GO" id="GO:0005737">
    <property type="term" value="C:cytoplasm"/>
    <property type="evidence" value="ECO:0007669"/>
    <property type="project" value="TreeGrafter"/>
</dbReference>
<dbReference type="Pfam" id="PF13242">
    <property type="entry name" value="Hydrolase_like"/>
    <property type="match status" value="1"/>
</dbReference>
<name>A0A182JMW2_ANOAO</name>
<organism evidence="4">
    <name type="scientific">Anopheles atroparvus</name>
    <name type="common">European mosquito</name>
    <dbReference type="NCBI Taxonomy" id="41427"/>
    <lineage>
        <taxon>Eukaryota</taxon>
        <taxon>Metazoa</taxon>
        <taxon>Ecdysozoa</taxon>
        <taxon>Arthropoda</taxon>
        <taxon>Hexapoda</taxon>
        <taxon>Insecta</taxon>
        <taxon>Pterygota</taxon>
        <taxon>Neoptera</taxon>
        <taxon>Endopterygota</taxon>
        <taxon>Diptera</taxon>
        <taxon>Nematocera</taxon>
        <taxon>Culicoidea</taxon>
        <taxon>Culicidae</taxon>
        <taxon>Anophelinae</taxon>
        <taxon>Anopheles</taxon>
    </lineage>
</organism>
<feature type="binding site" evidence="2">
    <location>
        <begin position="102"/>
        <end position="104"/>
    </location>
    <ligand>
        <name>substrate</name>
    </ligand>
</feature>
<reference evidence="4" key="1">
    <citation type="submission" date="2022-08" db="UniProtKB">
        <authorList>
            <consortium name="EnsemblMetazoa"/>
        </authorList>
    </citation>
    <scope>IDENTIFICATION</scope>
    <source>
        <strain evidence="4">EBRO</strain>
    </source>
</reference>
<dbReference type="STRING" id="41427.A0A182JMW2"/>
<evidence type="ECO:0000256" key="3">
    <source>
        <dbReference type="PIRSR" id="PIRSR000915-3"/>
    </source>
</evidence>
<dbReference type="AlphaFoldDB" id="A0A182JMW2"/>
<dbReference type="InterPro" id="IPR006357">
    <property type="entry name" value="HAD-SF_hydro_IIA"/>
</dbReference>
<dbReference type="PIRSF" id="PIRSF000915">
    <property type="entry name" value="PGP-type_phosphatase"/>
    <property type="match status" value="1"/>
</dbReference>
<dbReference type="InterPro" id="IPR023214">
    <property type="entry name" value="HAD_sf"/>
</dbReference>
<dbReference type="FunFam" id="3.40.50.1000:FF:000170">
    <property type="entry name" value="4-nitrophenylphosphatase"/>
    <property type="match status" value="1"/>
</dbReference>
<dbReference type="PANTHER" id="PTHR19288">
    <property type="entry name" value="4-NITROPHENYLPHOSPHATASE-RELATED"/>
    <property type="match status" value="1"/>
</dbReference>
<feature type="binding site" evidence="3">
    <location>
        <position position="69"/>
    </location>
    <ligand>
        <name>Mg(2+)</name>
        <dbReference type="ChEBI" id="CHEBI:18420"/>
    </ligand>
</feature>
<comment type="cofactor">
    <cofactor evidence="3">
        <name>Mg(2+)</name>
        <dbReference type="ChEBI" id="CHEBI:18420"/>
    </cofactor>
    <text evidence="3">Divalent metal ions. Mg(2+) is the most effective.</text>
</comment>
<proteinExistence type="predicted"/>
<dbReference type="EnsemblMetazoa" id="AATE021036-RA">
    <property type="protein sequence ID" value="AATE021036-PA.1"/>
    <property type="gene ID" value="AATE021036"/>
</dbReference>
<dbReference type="PANTHER" id="PTHR19288:SF4">
    <property type="entry name" value="RE04130P-RELATED"/>
    <property type="match status" value="1"/>
</dbReference>
<dbReference type="SUPFAM" id="SSF56784">
    <property type="entry name" value="HAD-like"/>
    <property type="match status" value="1"/>
</dbReference>
<feature type="active site" description="Proton donor" evidence="1">
    <location>
        <position position="71"/>
    </location>
</feature>
<keyword evidence="3" id="KW-0460">Magnesium</keyword>
<feature type="binding site" evidence="3">
    <location>
        <position position="71"/>
    </location>
    <ligand>
        <name>Mg(2+)</name>
        <dbReference type="ChEBI" id="CHEBI:18420"/>
    </ligand>
</feature>
<feature type="active site" description="Nucleophile" evidence="1">
    <location>
        <position position="69"/>
    </location>
</feature>
<dbReference type="Pfam" id="PF13344">
    <property type="entry name" value="Hydrolase_6"/>
    <property type="match status" value="1"/>
</dbReference>
<evidence type="ECO:0008006" key="5">
    <source>
        <dbReference type="Google" id="ProtNLM"/>
    </source>
</evidence>
<sequence length="359" mass="40162">LLSQRLRVASVPAHYLTSINTFLICGTVLQTARVQHLGSEMAKVTKNLSQLSIEAKEQFLDSFDMVQTDCDGVLWMLKDPYEGVAESIKELRNNGKKLVFVSNNSVRTMDDYRAKLEKVTDYTVEEEDIVHPAKVVIAYLKERGFDSLCYVIGSKHFKKCLRDAGIQVLDGPNEPVNESVAEIVPVIADKKPVGAVIVDFDYNCNNIKLLRAQLYLQHRDCWFIAGAMDKVLPVGPKMRLLGPGYYVEMLQDITDMKPIVLGKPGLAMSKVLKRKYAIENPQRVLFIGDQPEMDVKFGGISNFQTLLVGTGGVQEGDLQKYVSLNDPYLVPDYYIGAFADLAQIVRDVAVYKTTKANKL</sequence>